<evidence type="ECO:0000313" key="2">
    <source>
        <dbReference type="Proteomes" id="UP001628646"/>
    </source>
</evidence>
<accession>A0ABW8WD06</accession>
<gene>
    <name evidence="1" type="ORF">ACJ8NA_29755</name>
</gene>
<feature type="non-terminal residue" evidence="1">
    <location>
        <position position="1"/>
    </location>
</feature>
<dbReference type="RefSeq" id="WP_407803013.1">
    <property type="nucleotide sequence ID" value="NZ_JBJNUY010000034.1"/>
</dbReference>
<comment type="caution">
    <text evidence="1">The sequence shown here is derived from an EMBL/GenBank/DDBJ whole genome shotgun (WGS) entry which is preliminary data.</text>
</comment>
<keyword evidence="2" id="KW-1185">Reference proteome</keyword>
<name>A0ABW8WD06_9PSED</name>
<evidence type="ECO:0008006" key="3">
    <source>
        <dbReference type="Google" id="ProtNLM"/>
    </source>
</evidence>
<sequence length="249" mass="25825">LKQSAAQALRKGDAETAQAQAQKALEMLQQLQAAGENTYGFTGFAKELQAIELAANDLQQSQADAKLDSIRARIAELSDAATALQGIEISFNLPPEEIEAIKAQLQALSETPVLIPVQLVPTGEMSAVSFTTPPVSFPGYATGTNSAAPGIAWVGERGPELVAFGGAEKVFPNSVSALASRLAGMRGLDGLSPAAAEVATAAPSSGQLPNLGRIDLSFGGSTVSVFGDQRSVNDILRLQALKRGRTARP</sequence>
<proteinExistence type="predicted"/>
<dbReference type="Proteomes" id="UP001628646">
    <property type="component" value="Unassembled WGS sequence"/>
</dbReference>
<dbReference type="PROSITE" id="PS50096">
    <property type="entry name" value="IQ"/>
    <property type="match status" value="1"/>
</dbReference>
<protein>
    <recommendedName>
        <fullName evidence="3">Phage tail tape measure protein</fullName>
    </recommendedName>
</protein>
<evidence type="ECO:0000313" key="1">
    <source>
        <dbReference type="EMBL" id="MFL9002805.1"/>
    </source>
</evidence>
<reference evidence="1 2" key="1">
    <citation type="submission" date="2024-12" db="EMBL/GenBank/DDBJ databases">
        <title>Pseudomonas species isolated from Lotus nodules promote plant growth.</title>
        <authorList>
            <person name="Yu Y.-H."/>
            <person name="Kurtenbach J."/>
            <person name="Crosbie D."/>
            <person name="Brachmann A."/>
            <person name="Marin M."/>
        </authorList>
    </citation>
    <scope>NUCLEOTIDE SEQUENCE [LARGE SCALE GENOMIC DNA]</scope>
    <source>
        <strain evidence="1 2">PLb11B</strain>
    </source>
</reference>
<dbReference type="EMBL" id="JBJNUY010000034">
    <property type="protein sequence ID" value="MFL9002805.1"/>
    <property type="molecule type" value="Genomic_DNA"/>
</dbReference>
<organism evidence="1 2">
    <name type="scientific">Pseudomonas azerbaijanorientalis</name>
    <dbReference type="NCBI Taxonomy" id="2842350"/>
    <lineage>
        <taxon>Bacteria</taxon>
        <taxon>Pseudomonadati</taxon>
        <taxon>Pseudomonadota</taxon>
        <taxon>Gammaproteobacteria</taxon>
        <taxon>Pseudomonadales</taxon>
        <taxon>Pseudomonadaceae</taxon>
        <taxon>Pseudomonas</taxon>
    </lineage>
</organism>